<sequence>MNTYRITVTTTRGPDQKSQVHRFDVDALRPTKAIERVLSHYDADLITVTSQVYAKNIFPLNGNTIRNVGA</sequence>
<proteinExistence type="predicted"/>
<protein>
    <submittedName>
        <fullName evidence="1">Uncharacterized protein</fullName>
    </submittedName>
</protein>
<reference evidence="1" key="1">
    <citation type="journal article" date="2015" name="Nature">
        <title>Complex archaea that bridge the gap between prokaryotes and eukaryotes.</title>
        <authorList>
            <person name="Spang A."/>
            <person name="Saw J.H."/>
            <person name="Jorgensen S.L."/>
            <person name="Zaremba-Niedzwiedzka K."/>
            <person name="Martijn J."/>
            <person name="Lind A.E."/>
            <person name="van Eijk R."/>
            <person name="Schleper C."/>
            <person name="Guy L."/>
            <person name="Ettema T.J."/>
        </authorList>
    </citation>
    <scope>NUCLEOTIDE SEQUENCE</scope>
</reference>
<organism evidence="1">
    <name type="scientific">marine sediment metagenome</name>
    <dbReference type="NCBI Taxonomy" id="412755"/>
    <lineage>
        <taxon>unclassified sequences</taxon>
        <taxon>metagenomes</taxon>
        <taxon>ecological metagenomes</taxon>
    </lineage>
</organism>
<gene>
    <name evidence="1" type="ORF">LCGC14_0639780</name>
</gene>
<accession>A0A0F9U7T7</accession>
<comment type="caution">
    <text evidence="1">The sequence shown here is derived from an EMBL/GenBank/DDBJ whole genome shotgun (WGS) entry which is preliminary data.</text>
</comment>
<dbReference type="EMBL" id="LAZR01001153">
    <property type="protein sequence ID" value="KKN49728.1"/>
    <property type="molecule type" value="Genomic_DNA"/>
</dbReference>
<name>A0A0F9U7T7_9ZZZZ</name>
<dbReference type="AlphaFoldDB" id="A0A0F9U7T7"/>
<evidence type="ECO:0000313" key="1">
    <source>
        <dbReference type="EMBL" id="KKN49728.1"/>
    </source>
</evidence>